<organism evidence="3 4">
    <name type="scientific">Candidatus Xianfuyuplasma coldseepsis</name>
    <dbReference type="NCBI Taxonomy" id="2782163"/>
    <lineage>
        <taxon>Bacteria</taxon>
        <taxon>Bacillati</taxon>
        <taxon>Mycoplasmatota</taxon>
        <taxon>Mollicutes</taxon>
        <taxon>Candidatus Izemoplasmatales</taxon>
        <taxon>Candidatus Izemoplasmataceae</taxon>
        <taxon>Candidatus Xianfuyuplasma</taxon>
    </lineage>
</organism>
<feature type="transmembrane region" description="Helical" evidence="1">
    <location>
        <begin position="581"/>
        <end position="602"/>
    </location>
</feature>
<dbReference type="Gene3D" id="2.60.40.10">
    <property type="entry name" value="Immunoglobulins"/>
    <property type="match status" value="2"/>
</dbReference>
<dbReference type="InterPro" id="IPR013783">
    <property type="entry name" value="Ig-like_fold"/>
</dbReference>
<keyword evidence="1" id="KW-1133">Transmembrane helix</keyword>
<dbReference type="AlphaFoldDB" id="A0A7L7KUM1"/>
<sequence>MRKQLMVMLLLILLSVTSVRATGLATLLPGGKNYIDEANTIIVSDRLSSDDPIRVKPLTSYVLWFPPESILANPYINIYNNDVTFVEGDLAELTNCTGTTNYTYCTFNTGAYDTVEFDIFATGWQQYIDFYGFQDIQLEEGLVPTAYESYVAPATDVTDPTFQGSALFVKSYTETISIDAIIDQYIIAYDDIDGDITDSITVLQDNYTTNQTTVGEYNVVLQAEDSSGNTATFDLDIIVQDLINPMIYGPPVLNVDVDEQPSLATILDEQFSFIDGHDGDLGYTVEMDYYTPNKATLGSYIVTVSTVDNSGNEANMTFSINVKDTTAPSVVNTTITTPASMERDLETIVTMIDTTDNYDDNSDILVSIVQDDYTSFEHVVGSHTVTMSLEDTSGNIRTEMITIDVLDDISPLINGETIYTSSYTSPPSISDIINTLNVSDNASVLQTGDITVIADHYTNRETSVGNFVVTVEVLDEAQNRGEFTFTIQLIDDVAPQIIVDNLLISVTPQAIFSPRDALQVLIENKDMPKQDYTIEILEDEYTGHETQEGVYSYSVKYVGANGVEYVKDFNIQVAEPNAENYWSIVRPVIVYSITVIIAGVIIHKMKK</sequence>
<dbReference type="EMBL" id="CP048914">
    <property type="protein sequence ID" value="QMS85972.1"/>
    <property type="molecule type" value="Genomic_DNA"/>
</dbReference>
<name>A0A7L7KUM1_9MOLU</name>
<dbReference type="RefSeq" id="WP_258877788.1">
    <property type="nucleotide sequence ID" value="NZ_CP048914.1"/>
</dbReference>
<keyword evidence="2" id="KW-0732">Signal</keyword>
<evidence type="ECO:0000256" key="2">
    <source>
        <dbReference type="SAM" id="SignalP"/>
    </source>
</evidence>
<evidence type="ECO:0000313" key="3">
    <source>
        <dbReference type="EMBL" id="QMS85972.1"/>
    </source>
</evidence>
<dbReference type="Proteomes" id="UP000514720">
    <property type="component" value="Chromosome"/>
</dbReference>
<feature type="chain" id="PRO_5029716549" evidence="2">
    <location>
        <begin position="22"/>
        <end position="607"/>
    </location>
</feature>
<keyword evidence="1" id="KW-0812">Transmembrane</keyword>
<proteinExistence type="predicted"/>
<reference evidence="3 4" key="1">
    <citation type="submission" date="2020-02" db="EMBL/GenBank/DDBJ databases">
        <authorList>
            <person name="Zheng R.K."/>
            <person name="Sun C.M."/>
        </authorList>
    </citation>
    <scope>NUCLEOTIDE SEQUENCE [LARGE SCALE GENOMIC DNA]</scope>
    <source>
        <strain evidence="4">zrk13</strain>
    </source>
</reference>
<accession>A0A7L7KUM1</accession>
<gene>
    <name evidence="3" type="ORF">G4Z02_09515</name>
</gene>
<dbReference type="PANTHER" id="PTHR24273:SF32">
    <property type="entry name" value="HYALIN"/>
    <property type="match status" value="1"/>
</dbReference>
<feature type="signal peptide" evidence="2">
    <location>
        <begin position="1"/>
        <end position="21"/>
    </location>
</feature>
<evidence type="ECO:0000256" key="1">
    <source>
        <dbReference type="SAM" id="Phobius"/>
    </source>
</evidence>
<dbReference type="PANTHER" id="PTHR24273">
    <property type="entry name" value="FI04643P-RELATED"/>
    <property type="match status" value="1"/>
</dbReference>
<keyword evidence="4" id="KW-1185">Reference proteome</keyword>
<keyword evidence="1" id="KW-0472">Membrane</keyword>
<evidence type="ECO:0000313" key="4">
    <source>
        <dbReference type="Proteomes" id="UP000514720"/>
    </source>
</evidence>
<protein>
    <submittedName>
        <fullName evidence="3">DUF5011 domain-containing protein</fullName>
    </submittedName>
</protein>
<dbReference type="KEGG" id="xcl:G4Z02_09515"/>